<organism evidence="2 3">
    <name type="scientific">Donghicola tyrosinivorans</name>
    <dbReference type="NCBI Taxonomy" id="1652492"/>
    <lineage>
        <taxon>Bacteria</taxon>
        <taxon>Pseudomonadati</taxon>
        <taxon>Pseudomonadota</taxon>
        <taxon>Alphaproteobacteria</taxon>
        <taxon>Rhodobacterales</taxon>
        <taxon>Roseobacteraceae</taxon>
        <taxon>Donghicola</taxon>
    </lineage>
</organism>
<protein>
    <submittedName>
        <fullName evidence="2">Uncharacterized protein DUF1127</fullName>
    </submittedName>
</protein>
<dbReference type="Proteomes" id="UP000238392">
    <property type="component" value="Unassembled WGS sequence"/>
</dbReference>
<dbReference type="AlphaFoldDB" id="A0A2T0X4P1"/>
<reference evidence="2 3" key="1">
    <citation type="submission" date="2018-03" db="EMBL/GenBank/DDBJ databases">
        <title>Genomic Encyclopedia of Archaeal and Bacterial Type Strains, Phase II (KMG-II): from individual species to whole genera.</title>
        <authorList>
            <person name="Goeker M."/>
        </authorList>
    </citation>
    <scope>NUCLEOTIDE SEQUENCE [LARGE SCALE GENOMIC DNA]</scope>
    <source>
        <strain evidence="2 3">DSM 100212</strain>
    </source>
</reference>
<dbReference type="RefSeq" id="WP_106262204.1">
    <property type="nucleotide sequence ID" value="NZ_PVTQ01000001.1"/>
</dbReference>
<name>A0A2T0X4P1_9RHOB</name>
<evidence type="ECO:0000259" key="1">
    <source>
        <dbReference type="Pfam" id="PF06568"/>
    </source>
</evidence>
<proteinExistence type="predicted"/>
<evidence type="ECO:0000313" key="2">
    <source>
        <dbReference type="EMBL" id="PRY93913.1"/>
    </source>
</evidence>
<dbReference type="OrthoDB" id="8096613at2"/>
<accession>A0A2T0X4P1</accession>
<dbReference type="InterPro" id="IPR009506">
    <property type="entry name" value="YjiS-like"/>
</dbReference>
<dbReference type="Pfam" id="PF06568">
    <property type="entry name" value="YjiS-like"/>
    <property type="match status" value="1"/>
</dbReference>
<gene>
    <name evidence="2" type="ORF">CLV74_10143</name>
</gene>
<dbReference type="EMBL" id="PVTQ01000001">
    <property type="protein sequence ID" value="PRY93913.1"/>
    <property type="molecule type" value="Genomic_DNA"/>
</dbReference>
<comment type="caution">
    <text evidence="2">The sequence shown here is derived from an EMBL/GenBank/DDBJ whole genome shotgun (WGS) entry which is preliminary data.</text>
</comment>
<feature type="domain" description="YjiS-like" evidence="1">
    <location>
        <begin position="31"/>
        <end position="54"/>
    </location>
</feature>
<keyword evidence="3" id="KW-1185">Reference proteome</keyword>
<evidence type="ECO:0000313" key="3">
    <source>
        <dbReference type="Proteomes" id="UP000238392"/>
    </source>
</evidence>
<sequence length="72" mass="8276">MSSQIKRLSLPLSRSSRFSLLSWIGTTLAIARQRHDLAQLDERMLSDIGLSANEAQKEVNRAPWDVPSHWRF</sequence>